<evidence type="ECO:0000313" key="3">
    <source>
        <dbReference type="EMBL" id="RSX45153.1"/>
    </source>
</evidence>
<name>A0A430F581_9BIFI</name>
<dbReference type="PANTHER" id="PTHR44196">
    <property type="entry name" value="DEHYDROGENASE/REDUCTASE SDR FAMILY MEMBER 7B"/>
    <property type="match status" value="1"/>
</dbReference>
<keyword evidence="2" id="KW-0560">Oxidoreductase</keyword>
<dbReference type="GO" id="GO:0016020">
    <property type="term" value="C:membrane"/>
    <property type="evidence" value="ECO:0007669"/>
    <property type="project" value="TreeGrafter"/>
</dbReference>
<dbReference type="Gene3D" id="3.40.50.720">
    <property type="entry name" value="NAD(P)-binding Rossmann-like Domain"/>
    <property type="match status" value="1"/>
</dbReference>
<reference evidence="3 4" key="1">
    <citation type="submission" date="2018-09" db="EMBL/GenBank/DDBJ databases">
        <title>Characterization of the phylogenetic diversity of five novel species belonging to the genus Bifidobacterium.</title>
        <authorList>
            <person name="Lugli G.A."/>
            <person name="Duranti S."/>
            <person name="Milani C."/>
        </authorList>
    </citation>
    <scope>NUCLEOTIDE SEQUENCE [LARGE SCALE GENOMIC DNA]</scope>
    <source>
        <strain evidence="3 4">2020B</strain>
    </source>
</reference>
<organism evidence="3 4">
    <name type="scientific">Bifidobacterium castoris</name>
    <dbReference type="NCBI Taxonomy" id="2306972"/>
    <lineage>
        <taxon>Bacteria</taxon>
        <taxon>Bacillati</taxon>
        <taxon>Actinomycetota</taxon>
        <taxon>Actinomycetes</taxon>
        <taxon>Bifidobacteriales</taxon>
        <taxon>Bifidobacteriaceae</taxon>
        <taxon>Bifidobacterium</taxon>
    </lineage>
</organism>
<dbReference type="InterPro" id="IPR036291">
    <property type="entry name" value="NAD(P)-bd_dom_sf"/>
</dbReference>
<dbReference type="InterPro" id="IPR020904">
    <property type="entry name" value="Sc_DH/Rdtase_CS"/>
</dbReference>
<dbReference type="Pfam" id="PF00106">
    <property type="entry name" value="adh_short"/>
    <property type="match status" value="1"/>
</dbReference>
<evidence type="ECO:0000256" key="1">
    <source>
        <dbReference type="ARBA" id="ARBA00006484"/>
    </source>
</evidence>
<proteinExistence type="inferred from homology"/>
<dbReference type="EMBL" id="QXGI01000010">
    <property type="protein sequence ID" value="RSX45153.1"/>
    <property type="molecule type" value="Genomic_DNA"/>
</dbReference>
<dbReference type="InterPro" id="IPR002347">
    <property type="entry name" value="SDR_fam"/>
</dbReference>
<sequence length="261" mass="27428">MTEPTIATTAAPTGAAADASEARVAIVTGAAGGVGSRTVQRLAEHGWRVIAITRTNKDARRLSDLDGVDALHVDLADVDALAGWIHAELLTRFPLARLDLLVHAAATAHVGPAADADASVWRRVLRTNVIAPAVLTGALLPALRAGHGSVVFVNSGAGERAVPDHAVYASSKHALRGYADTLRLEESGAGVRVTTIYPGQIATKMLAGIDRALDVPFEPGRCIRPRTVADAIVWIAESGPDVQITNIDLRPRQEICAKFNV</sequence>
<dbReference type="PRINTS" id="PR00081">
    <property type="entry name" value="GDHRDH"/>
</dbReference>
<dbReference type="AlphaFoldDB" id="A0A430F581"/>
<accession>A0A430F581</accession>
<protein>
    <submittedName>
        <fullName evidence="3">SDR family oxidoreductase</fullName>
    </submittedName>
</protein>
<dbReference type="SUPFAM" id="SSF51735">
    <property type="entry name" value="NAD(P)-binding Rossmann-fold domains"/>
    <property type="match status" value="1"/>
</dbReference>
<comment type="similarity">
    <text evidence="1">Belongs to the short-chain dehydrogenases/reductases (SDR) family.</text>
</comment>
<evidence type="ECO:0000256" key="2">
    <source>
        <dbReference type="ARBA" id="ARBA00023002"/>
    </source>
</evidence>
<dbReference type="RefSeq" id="WP_126032820.1">
    <property type="nucleotide sequence ID" value="NZ_QXGI01000010.1"/>
</dbReference>
<keyword evidence="4" id="KW-1185">Reference proteome</keyword>
<dbReference type="PANTHER" id="PTHR44196:SF1">
    <property type="entry name" value="DEHYDROGENASE_REDUCTASE SDR FAMILY MEMBER 7B"/>
    <property type="match status" value="1"/>
</dbReference>
<dbReference type="PROSITE" id="PS00061">
    <property type="entry name" value="ADH_SHORT"/>
    <property type="match status" value="1"/>
</dbReference>
<gene>
    <name evidence="3" type="ORF">D2E22_1833</name>
</gene>
<dbReference type="OrthoDB" id="158573at2"/>
<comment type="caution">
    <text evidence="3">The sequence shown here is derived from an EMBL/GenBank/DDBJ whole genome shotgun (WGS) entry which is preliminary data.</text>
</comment>
<dbReference type="Proteomes" id="UP000288052">
    <property type="component" value="Unassembled WGS sequence"/>
</dbReference>
<dbReference type="GO" id="GO:0016491">
    <property type="term" value="F:oxidoreductase activity"/>
    <property type="evidence" value="ECO:0007669"/>
    <property type="project" value="UniProtKB-KW"/>
</dbReference>
<evidence type="ECO:0000313" key="4">
    <source>
        <dbReference type="Proteomes" id="UP000288052"/>
    </source>
</evidence>
<dbReference type="NCBIfam" id="NF006073">
    <property type="entry name" value="PRK08219.1"/>
    <property type="match status" value="1"/>
</dbReference>